<dbReference type="InterPro" id="IPR015854">
    <property type="entry name" value="ABC_transpr_LolD-like"/>
</dbReference>
<dbReference type="PANTHER" id="PTHR24220:SF659">
    <property type="entry name" value="TRANSPORTER, PUTATIVE-RELATED"/>
    <property type="match status" value="1"/>
</dbReference>
<dbReference type="InterPro" id="IPR027417">
    <property type="entry name" value="P-loop_NTPase"/>
</dbReference>
<proteinExistence type="inferred from homology"/>
<dbReference type="GO" id="GO:0005524">
    <property type="term" value="F:ATP binding"/>
    <property type="evidence" value="ECO:0007669"/>
    <property type="project" value="UniProtKB-KW"/>
</dbReference>
<dbReference type="InterPro" id="IPR017911">
    <property type="entry name" value="MacB-like_ATP-bd"/>
</dbReference>
<dbReference type="PANTHER" id="PTHR24220">
    <property type="entry name" value="IMPORT ATP-BINDING PROTEIN"/>
    <property type="match status" value="1"/>
</dbReference>
<dbReference type="SMART" id="SM00382">
    <property type="entry name" value="AAA"/>
    <property type="match status" value="1"/>
</dbReference>
<dbReference type="SUPFAM" id="SSF52540">
    <property type="entry name" value="P-loop containing nucleoside triphosphate hydrolases"/>
    <property type="match status" value="1"/>
</dbReference>
<dbReference type="FunFam" id="3.40.50.300:FF:000032">
    <property type="entry name" value="Export ABC transporter ATP-binding protein"/>
    <property type="match status" value="1"/>
</dbReference>
<evidence type="ECO:0000313" key="7">
    <source>
        <dbReference type="Proteomes" id="UP000253426"/>
    </source>
</evidence>
<dbReference type="Gene3D" id="3.40.50.300">
    <property type="entry name" value="P-loop containing nucleotide triphosphate hydrolases"/>
    <property type="match status" value="1"/>
</dbReference>
<evidence type="ECO:0000256" key="4">
    <source>
        <dbReference type="ARBA" id="ARBA00038388"/>
    </source>
</evidence>
<dbReference type="PROSITE" id="PS50893">
    <property type="entry name" value="ABC_TRANSPORTER_2"/>
    <property type="match status" value="1"/>
</dbReference>
<keyword evidence="7" id="KW-1185">Reference proteome</keyword>
<accession>A0A366HM64</accession>
<keyword evidence="3 6" id="KW-0067">ATP-binding</keyword>
<evidence type="ECO:0000256" key="1">
    <source>
        <dbReference type="ARBA" id="ARBA00022448"/>
    </source>
</evidence>
<protein>
    <submittedName>
        <fullName evidence="6">Putative ABC transport system ATP-binding protein</fullName>
    </submittedName>
</protein>
<dbReference type="InterPro" id="IPR003439">
    <property type="entry name" value="ABC_transporter-like_ATP-bd"/>
</dbReference>
<dbReference type="Proteomes" id="UP000253426">
    <property type="component" value="Unassembled WGS sequence"/>
</dbReference>
<comment type="similarity">
    <text evidence="4">Belongs to the ABC transporter superfamily. Macrolide exporter (TC 3.A.1.122) family.</text>
</comment>
<gene>
    <name evidence="6" type="ORF">DES53_10565</name>
</gene>
<dbReference type="CDD" id="cd03255">
    <property type="entry name" value="ABC_MJ0796_LolCDE_FtsE"/>
    <property type="match status" value="1"/>
</dbReference>
<feature type="domain" description="ABC transporter" evidence="5">
    <location>
        <begin position="25"/>
        <end position="258"/>
    </location>
</feature>
<dbReference type="GO" id="GO:0005886">
    <property type="term" value="C:plasma membrane"/>
    <property type="evidence" value="ECO:0007669"/>
    <property type="project" value="TreeGrafter"/>
</dbReference>
<evidence type="ECO:0000259" key="5">
    <source>
        <dbReference type="PROSITE" id="PS50893"/>
    </source>
</evidence>
<organism evidence="6 7">
    <name type="scientific">Roseimicrobium gellanilyticum</name>
    <dbReference type="NCBI Taxonomy" id="748857"/>
    <lineage>
        <taxon>Bacteria</taxon>
        <taxon>Pseudomonadati</taxon>
        <taxon>Verrucomicrobiota</taxon>
        <taxon>Verrucomicrobiia</taxon>
        <taxon>Verrucomicrobiales</taxon>
        <taxon>Verrucomicrobiaceae</taxon>
        <taxon>Roseimicrobium</taxon>
    </lineage>
</organism>
<dbReference type="PROSITE" id="PS00211">
    <property type="entry name" value="ABC_TRANSPORTER_1"/>
    <property type="match status" value="1"/>
</dbReference>
<keyword evidence="2" id="KW-0547">Nucleotide-binding</keyword>
<comment type="caution">
    <text evidence="6">The sequence shown here is derived from an EMBL/GenBank/DDBJ whole genome shotgun (WGS) entry which is preliminary data.</text>
</comment>
<dbReference type="GO" id="GO:0022857">
    <property type="term" value="F:transmembrane transporter activity"/>
    <property type="evidence" value="ECO:0007669"/>
    <property type="project" value="TreeGrafter"/>
</dbReference>
<dbReference type="InterPro" id="IPR003593">
    <property type="entry name" value="AAA+_ATPase"/>
</dbReference>
<dbReference type="GO" id="GO:0016887">
    <property type="term" value="F:ATP hydrolysis activity"/>
    <property type="evidence" value="ECO:0007669"/>
    <property type="project" value="InterPro"/>
</dbReference>
<sequence length="260" mass="28153">MNATMTMHMPSQTFMHSLVETEPAVRCEGIRKSFGTGEAKVDVLRGVDFTAAPGEMTFLVGPSGCGKTTLISVIAGLLDFSDGEVTLFGERWSALSPRDQIVFRRQNLGFVFQQYNLLPALTAAENAAVPLLAAGVNRSKAVRRATELLDQLGLGHRANAYPRTLSGGQQQRVALARALVHEPRLLICDEPTAALDHHTGEAVMDLLANSAVHPERAVIVVTHDNRVFHYADRIAHMNDGAITEVESRASKTFSTVPVAL</sequence>
<dbReference type="EMBL" id="QNRR01000005">
    <property type="protein sequence ID" value="RBP43667.1"/>
    <property type="molecule type" value="Genomic_DNA"/>
</dbReference>
<reference evidence="6 7" key="1">
    <citation type="submission" date="2018-06" db="EMBL/GenBank/DDBJ databases">
        <title>Genomic Encyclopedia of Type Strains, Phase IV (KMG-IV): sequencing the most valuable type-strain genomes for metagenomic binning, comparative biology and taxonomic classification.</title>
        <authorList>
            <person name="Goeker M."/>
        </authorList>
    </citation>
    <scope>NUCLEOTIDE SEQUENCE [LARGE SCALE GENOMIC DNA]</scope>
    <source>
        <strain evidence="6 7">DSM 25532</strain>
    </source>
</reference>
<evidence type="ECO:0000256" key="2">
    <source>
        <dbReference type="ARBA" id="ARBA00022741"/>
    </source>
</evidence>
<dbReference type="GO" id="GO:0098796">
    <property type="term" value="C:membrane protein complex"/>
    <property type="evidence" value="ECO:0007669"/>
    <property type="project" value="UniProtKB-ARBA"/>
</dbReference>
<keyword evidence="1" id="KW-0813">Transport</keyword>
<evidence type="ECO:0000313" key="6">
    <source>
        <dbReference type="EMBL" id="RBP43667.1"/>
    </source>
</evidence>
<dbReference type="AlphaFoldDB" id="A0A366HM64"/>
<evidence type="ECO:0000256" key="3">
    <source>
        <dbReference type="ARBA" id="ARBA00022840"/>
    </source>
</evidence>
<dbReference type="Pfam" id="PF00005">
    <property type="entry name" value="ABC_tran"/>
    <property type="match status" value="1"/>
</dbReference>
<name>A0A366HM64_9BACT</name>
<dbReference type="InterPro" id="IPR017871">
    <property type="entry name" value="ABC_transporter-like_CS"/>
</dbReference>